<evidence type="ECO:0000256" key="1">
    <source>
        <dbReference type="SAM" id="MobiDB-lite"/>
    </source>
</evidence>
<gene>
    <name evidence="2" type="ORF">THAOC_17931</name>
</gene>
<organism evidence="2 3">
    <name type="scientific">Thalassiosira oceanica</name>
    <name type="common">Marine diatom</name>
    <dbReference type="NCBI Taxonomy" id="159749"/>
    <lineage>
        <taxon>Eukaryota</taxon>
        <taxon>Sar</taxon>
        <taxon>Stramenopiles</taxon>
        <taxon>Ochrophyta</taxon>
        <taxon>Bacillariophyta</taxon>
        <taxon>Coscinodiscophyceae</taxon>
        <taxon>Thalassiosirophycidae</taxon>
        <taxon>Thalassiosirales</taxon>
        <taxon>Thalassiosiraceae</taxon>
        <taxon>Thalassiosira</taxon>
    </lineage>
</organism>
<dbReference type="Proteomes" id="UP000266841">
    <property type="component" value="Unassembled WGS sequence"/>
</dbReference>
<keyword evidence="3" id="KW-1185">Reference proteome</keyword>
<comment type="caution">
    <text evidence="2">The sequence shown here is derived from an EMBL/GenBank/DDBJ whole genome shotgun (WGS) entry which is preliminary data.</text>
</comment>
<dbReference type="AlphaFoldDB" id="K0SKR8"/>
<name>K0SKR8_THAOC</name>
<feature type="region of interest" description="Disordered" evidence="1">
    <location>
        <begin position="121"/>
        <end position="167"/>
    </location>
</feature>
<accession>K0SKR8</accession>
<sequence>MIRTLVRFPGGSRPAQWWRRVRAERGRNVWTRMMIAGYRALLGRAPESPQDKRCRIRYNTELARIKIEDGKEVPFGQQILVAYSWIAAPEKQPRVGFTIHKNPPSTVMKTARDSWKQALESLPRPPTMNDLDDGPGTAKSPLRRRRREWGQAKPREARKRKAASPPSKFSVWTPVLAFVDGH</sequence>
<reference evidence="2 3" key="1">
    <citation type="journal article" date="2012" name="Genome Biol.">
        <title>Genome and low-iron response of an oceanic diatom adapted to chronic iron limitation.</title>
        <authorList>
            <person name="Lommer M."/>
            <person name="Specht M."/>
            <person name="Roy A.S."/>
            <person name="Kraemer L."/>
            <person name="Andreson R."/>
            <person name="Gutowska M.A."/>
            <person name="Wolf J."/>
            <person name="Bergner S.V."/>
            <person name="Schilhabel M.B."/>
            <person name="Klostermeier U.C."/>
            <person name="Beiko R.G."/>
            <person name="Rosenstiel P."/>
            <person name="Hippler M."/>
            <person name="Laroche J."/>
        </authorList>
    </citation>
    <scope>NUCLEOTIDE SEQUENCE [LARGE SCALE GENOMIC DNA]</scope>
    <source>
        <strain evidence="2 3">CCMP1005</strain>
    </source>
</reference>
<dbReference type="EMBL" id="AGNL01019821">
    <property type="protein sequence ID" value="EJK61561.1"/>
    <property type="molecule type" value="Genomic_DNA"/>
</dbReference>
<evidence type="ECO:0000313" key="2">
    <source>
        <dbReference type="EMBL" id="EJK61561.1"/>
    </source>
</evidence>
<proteinExistence type="predicted"/>
<protein>
    <submittedName>
        <fullName evidence="2">Uncharacterized protein</fullName>
    </submittedName>
</protein>
<evidence type="ECO:0000313" key="3">
    <source>
        <dbReference type="Proteomes" id="UP000266841"/>
    </source>
</evidence>